<dbReference type="Gene3D" id="3.10.450.160">
    <property type="entry name" value="inner membrane protein cigr"/>
    <property type="match status" value="1"/>
</dbReference>
<keyword evidence="1" id="KW-0732">Signal</keyword>
<dbReference type="STRING" id="633194.SAMN05421759_12621"/>
<evidence type="ECO:0000256" key="1">
    <source>
        <dbReference type="SAM" id="SignalP"/>
    </source>
</evidence>
<feature type="signal peptide" evidence="1">
    <location>
        <begin position="1"/>
        <end position="21"/>
    </location>
</feature>
<reference evidence="3" key="1">
    <citation type="submission" date="2017-01" db="EMBL/GenBank/DDBJ databases">
        <authorList>
            <person name="Varghese N."/>
            <person name="Submissions S."/>
        </authorList>
    </citation>
    <scope>NUCLEOTIDE SEQUENCE [LARGE SCALE GENOMIC DNA]</scope>
    <source>
        <strain evidence="3">DSM 29430</strain>
    </source>
</reference>
<dbReference type="Proteomes" id="UP000186684">
    <property type="component" value="Unassembled WGS sequence"/>
</dbReference>
<name>A0A1N7Q3C7_9RHOB</name>
<dbReference type="EMBL" id="FTOQ01000026">
    <property type="protein sequence ID" value="SIT17383.1"/>
    <property type="molecule type" value="Genomic_DNA"/>
</dbReference>
<evidence type="ECO:0000313" key="2">
    <source>
        <dbReference type="EMBL" id="SIT17383.1"/>
    </source>
</evidence>
<organism evidence="2 3">
    <name type="scientific">Roseivivax lentus</name>
    <dbReference type="NCBI Taxonomy" id="633194"/>
    <lineage>
        <taxon>Bacteria</taxon>
        <taxon>Pseudomonadati</taxon>
        <taxon>Pseudomonadota</taxon>
        <taxon>Alphaproteobacteria</taxon>
        <taxon>Rhodobacterales</taxon>
        <taxon>Roseobacteraceae</taxon>
        <taxon>Roseivivax</taxon>
    </lineage>
</organism>
<dbReference type="RefSeq" id="WP_076451212.1">
    <property type="nucleotide sequence ID" value="NZ_FTOQ01000026.1"/>
</dbReference>
<dbReference type="AlphaFoldDB" id="A0A1N7Q3C7"/>
<protein>
    <recommendedName>
        <fullName evidence="4">Nickel/cobalt transporter regulator</fullName>
    </recommendedName>
</protein>
<gene>
    <name evidence="2" type="ORF">SAMN05421759_12621</name>
</gene>
<dbReference type="OrthoDB" id="7666115at2"/>
<sequence length="105" mass="11509">MTFRFPLCLAAALMATQPAIAAPKGCPPGLAKKSVECVPPGLAKKGVRYNVGDVIDGDYVVVRDPRRWNLNPNGTYYRIGDTFYEVDRETREILNVIGALARLAD</sequence>
<accession>A0A1N7Q3C7</accession>
<proteinExistence type="predicted"/>
<keyword evidence="3" id="KW-1185">Reference proteome</keyword>
<feature type="chain" id="PRO_5013360644" description="Nickel/cobalt transporter regulator" evidence="1">
    <location>
        <begin position="22"/>
        <end position="105"/>
    </location>
</feature>
<evidence type="ECO:0000313" key="3">
    <source>
        <dbReference type="Proteomes" id="UP000186684"/>
    </source>
</evidence>
<evidence type="ECO:0008006" key="4">
    <source>
        <dbReference type="Google" id="ProtNLM"/>
    </source>
</evidence>